<evidence type="ECO:0000313" key="12">
    <source>
        <dbReference type="EMBL" id="KIW53736.1"/>
    </source>
</evidence>
<dbReference type="Gene3D" id="3.40.50.150">
    <property type="entry name" value="Vaccinia Virus protein VP39"/>
    <property type="match status" value="1"/>
</dbReference>
<dbReference type="Gene3D" id="3.40.366.10">
    <property type="entry name" value="Malonyl-Coenzyme A Acyl Carrier Protein, domain 2"/>
    <property type="match status" value="1"/>
</dbReference>
<keyword evidence="1" id="KW-0596">Phosphopantetheine</keyword>
<dbReference type="InterPro" id="IPR020807">
    <property type="entry name" value="PKS_DH"/>
</dbReference>
<dbReference type="InterPro" id="IPR016035">
    <property type="entry name" value="Acyl_Trfase/lysoPLipase"/>
</dbReference>
<dbReference type="Pfam" id="PF13602">
    <property type="entry name" value="ADH_zinc_N_2"/>
    <property type="match status" value="1"/>
</dbReference>
<dbReference type="InterPro" id="IPR029063">
    <property type="entry name" value="SAM-dependent_MTases_sf"/>
</dbReference>
<dbReference type="InterPro" id="IPR014031">
    <property type="entry name" value="Ketoacyl_synth_C"/>
</dbReference>
<gene>
    <name evidence="12" type="ORF">PV05_09282</name>
</gene>
<evidence type="ECO:0000256" key="6">
    <source>
        <dbReference type="ARBA" id="ARBA00023268"/>
    </source>
</evidence>
<dbReference type="InterPro" id="IPR050091">
    <property type="entry name" value="PKS_NRPS_Biosynth_Enz"/>
</dbReference>
<protein>
    <submittedName>
        <fullName evidence="12">Uncharacterized protein</fullName>
    </submittedName>
</protein>
<dbReference type="SMART" id="SM00826">
    <property type="entry name" value="PKS_DH"/>
    <property type="match status" value="1"/>
</dbReference>
<dbReference type="RefSeq" id="XP_013314320.1">
    <property type="nucleotide sequence ID" value="XM_013458866.1"/>
</dbReference>
<dbReference type="SUPFAM" id="SSF53335">
    <property type="entry name" value="S-adenosyl-L-methionine-dependent methyltransferases"/>
    <property type="match status" value="1"/>
</dbReference>
<keyword evidence="6" id="KW-0511">Multifunctional enzyme</keyword>
<dbReference type="Pfam" id="PF08240">
    <property type="entry name" value="ADH_N"/>
    <property type="match status" value="1"/>
</dbReference>
<dbReference type="InterPro" id="IPR001227">
    <property type="entry name" value="Ac_transferase_dom_sf"/>
</dbReference>
<dbReference type="Pfam" id="PF23297">
    <property type="entry name" value="ACP_SdgA_C"/>
    <property type="match status" value="1"/>
</dbReference>
<sequence>MHSPSKSHDADVAIIGMSCRFPGDATSPEAFLDMLKKGGTAWSEVPRERFDIDAYYHPSHDHRGTSVAKGGYFLKENPAQWDAPFFSTTAAEAGALDPQQRLLLEIAFESFESAGVPVSKVSGSEMACYVGAFGKEYEHVATRDLKDKPQYSVIGNGQSMLSNRVSWFYNLKGPSATLDTACSSSLVALHLACETIRSSRSNTRTALAAGCGLILGPETMTSLSALHFLSPDSRSYSFDDRANGYARGEGFGAVLLKHMDDAIRDGDTIRAVIRGTGVNQDGKTSGITLPSSDAQVKLIRDTYASCGLELGRTAYFEAHGTGTAAGDPLEAHAIGNTFGAFPGRESPIYIGSVKSNIGHLEGCAGIAGVVKSVLSLESGYIFPQHDFRNPNPKIDLENWKLAIPSALIPWPRPDIRRISINSFGYGGTNAHVILDDALNYLRERGLAGIHNTNNQPRSISESSSFQDSAIVSSYEAGWDGRPEYFSDICTHQPKIFTIMSPEQAAIPRLASNLAAYIGQKIADGEVDANQCLDDLAYTLNARRSTFQWRSFVTASTASELQQALEAITKPLSKSSKIPKMLWVFTGQGAQWAGMGAELLKNEVFAKVVTAADECLKTLGAQWSVKTELLQPSESSRINEPQYSQPLCTIVQVGIIELLRHWAIEPSVVVGHSSGEIAAAYAIGALSAADAYKVAYHRGRLSQKATGMVAGRSGAMLSVGLSRQDVAPYLSAIPKHCVAVVACENSPSNVTISGDKEALDGLKQRLEADEVFARMLKVTNAYHSPYMEIIAEEYLESLQGIAPINNQGNIKMFSTVTATLVDPTQLGPKYWVQNMTQTVQFVGALEEIFTSALRKQRRRRNQNEEVDTILEVGPHGALQGPLKQFLVKHSLADRVTMSSILSRGQNALTTALDAAGKLWSLGCPVDLSTVNRFDINSRAPRLLVDLPSYSWNHSGRYWSESSQSRNHRFPLCGRLDYTGMPVEDFNPAEPLFKNNLRASELPWLLDHKVQHDVIFPGAGMICAAIEASKQLQDSGKKLLGFELRDVCIGQALIMPSDDSGIETYLQLKPRKLGMRSTASSWQEWTFYTLSKQGVPTEHASGLISLTYSLPWSEVHSVKEDDADLQKQRQAHETALEQCTRTMSKTSHYDSMLKAGLNYGPTFQGLGQIRIGPSTACSTITIPDTLAVMPGEVETESTIHPATLDALLQSCFPAWAADDSDAREAMVPTIIGRIFVPADMPRSAGDSFEAVTTTRQRGYRDLIAHIIGANSAWSRPSLTINGLVLTAVGSTDDEGPDSEFHSTMRAKICSEVVLRPDVNLLSQQNARVILAQAVEPLETLRRWQHDSSKAAAIWTQRTLRTVSSTTIASTVPHFRHYFQWLQDNLAIVKARKHPHQHGFEEWLSMCQEDEDAFLINFAAQNPNDGLLMNCVAKELPALMLGETHALAIMTQNDMLSKAYKDAHGLSSCANICRDWIDLAGHKNPDMKILEIGAGTGSVTFPALKALGGSNGSTARFQSYTFTDISSGFFEKAQELLAEWGNLVEFRKLDIEKDPQEQGFELQSFDVLVTSNVLHATRDIKNTLSNCIRLLKPGGRLILGEITYPADYFMIVYGTLPGWWLSEDGRVGGPLMSESKWDTKLREVGFSGVDYAVRDAEEDELARAMSVLVSTKPLETALIQSNIMIVVQPDSSVQQAAASVLCDLLLAAGIQSTTVHLHEAISQATDYPVISLCEVDSMLLYDVSSSAFEDVKAITTAASWMLWVTASPIPHDPNQRVVSGLLRCAAAEAGNAHHHELHLSGGVQGRVDQAMALVCQAFTNNPPRETSEQDEHEMIEREGLVATPRYVDLKAANDRLEKLGKKPKPELQPLIQAGRPLTLTVGSPGMLDSLYYVDDDSSNGPLPSDFVEIEVKANGLNFVDVMMAMGKVPERYLGTDSAGIVSCVGTAVTTLKCGDRVALLKPATFTNIVRSHHSFPQVIPDDMSMEEACSLPAIFSTAYQSLVEVARLQAGENILIHAAAGGLGQALIQLAQYIGAEIYATVGTAAKKELLLSLGVEADHIFSSRDISFANGIMRMTNGRGVDVAVNSLAGEMLAKTWDCVAEFGRFIEVGKVDIFGNTGLEMMPFLENRMFAAVNIEHLGRRRPVAMAKVLKDVFSLVHKGIFRPVRPITVFDYSDMEAAFRTMQQGRHTGKIVLKATPQSLVPVIPRDTNPLVLSPNATYILAGGLGGLGRSQATYMAKHGARHLVFLSRSGAAKNEAQETLKELRAMGVKTRAISCDVADASQLQQAISSLSGDFPPIKGVVQGAMVLKDGLWESMTHERWLAATRPKIQGTWNLHNILPKHLDFFIMLSSASGINASRGQSNYAAGNTFQDAFATYRRSLGLKAQTLDLGAITGIGFFEENGKQDASNALNFVKAIHVKAECFLSMFGSAMTGRIDGDDKLPAQVIMGVGSGGLNRLNTADGKGHEFYWLDKFSSFRYLKKLDTRGASGTGSSTDGGGAESFRTQLTSATSMQQAVDLCQDALVAKLAKAIMINPADIDTTKPLHSYGVDSLVAVEVRNYIMRELKSEVSVFEILANNPLAELAVSVAGKCRLLPKELTEDIENA</sequence>
<dbReference type="Gene3D" id="3.40.50.720">
    <property type="entry name" value="NAD(P)-binding Rossmann-like Domain"/>
    <property type="match status" value="1"/>
</dbReference>
<dbReference type="GO" id="GO:0031177">
    <property type="term" value="F:phosphopantetheine binding"/>
    <property type="evidence" value="ECO:0007669"/>
    <property type="project" value="InterPro"/>
</dbReference>
<dbReference type="Proteomes" id="UP000054342">
    <property type="component" value="Unassembled WGS sequence"/>
</dbReference>
<organism evidence="12 13">
    <name type="scientific">Exophiala xenobiotica</name>
    <dbReference type="NCBI Taxonomy" id="348802"/>
    <lineage>
        <taxon>Eukaryota</taxon>
        <taxon>Fungi</taxon>
        <taxon>Dikarya</taxon>
        <taxon>Ascomycota</taxon>
        <taxon>Pezizomycotina</taxon>
        <taxon>Eurotiomycetes</taxon>
        <taxon>Chaetothyriomycetidae</taxon>
        <taxon>Chaetothyriales</taxon>
        <taxon>Herpotrichiellaceae</taxon>
        <taxon>Exophiala</taxon>
    </lineage>
</organism>
<feature type="region of interest" description="N-terminal hotdog fold" evidence="8">
    <location>
        <begin position="974"/>
        <end position="1109"/>
    </location>
</feature>
<dbReference type="InterPro" id="IPR049900">
    <property type="entry name" value="PKS_mFAS_DH"/>
</dbReference>
<evidence type="ECO:0000259" key="11">
    <source>
        <dbReference type="PROSITE" id="PS52019"/>
    </source>
</evidence>
<dbReference type="GO" id="GO:0006633">
    <property type="term" value="P:fatty acid biosynthetic process"/>
    <property type="evidence" value="ECO:0007669"/>
    <property type="project" value="InterPro"/>
</dbReference>
<dbReference type="SUPFAM" id="SSF51735">
    <property type="entry name" value="NAD(P)-binding Rossmann-fold domains"/>
    <property type="match status" value="2"/>
</dbReference>
<keyword evidence="13" id="KW-1185">Reference proteome</keyword>
<dbReference type="SMART" id="SM00823">
    <property type="entry name" value="PKS_PP"/>
    <property type="match status" value="1"/>
</dbReference>
<dbReference type="InterPro" id="IPR020806">
    <property type="entry name" value="PKS_PP-bd"/>
</dbReference>
<dbReference type="STRING" id="348802.A0A0D2BMH5"/>
<name>A0A0D2BMH5_9EURO</name>
<dbReference type="InterPro" id="IPR014030">
    <property type="entry name" value="Ketoacyl_synth_N"/>
</dbReference>
<dbReference type="InterPro" id="IPR013968">
    <property type="entry name" value="PKS_KR"/>
</dbReference>
<evidence type="ECO:0000256" key="2">
    <source>
        <dbReference type="ARBA" id="ARBA00022553"/>
    </source>
</evidence>
<dbReference type="SUPFAM" id="SSF52151">
    <property type="entry name" value="FabD/lysophospholipase-like"/>
    <property type="match status" value="1"/>
</dbReference>
<feature type="domain" description="PKS/mFAS DH" evidence="11">
    <location>
        <begin position="974"/>
        <end position="1292"/>
    </location>
</feature>
<dbReference type="SMART" id="SM00825">
    <property type="entry name" value="PKS_KS"/>
    <property type="match status" value="1"/>
</dbReference>
<dbReference type="InterPro" id="IPR032821">
    <property type="entry name" value="PKS_assoc"/>
</dbReference>
<dbReference type="InterPro" id="IPR009081">
    <property type="entry name" value="PP-bd_ACP"/>
</dbReference>
<proteinExistence type="predicted"/>
<dbReference type="HOGENOM" id="CLU_000022_31_2_1"/>
<dbReference type="GeneID" id="25331190"/>
<dbReference type="InterPro" id="IPR057326">
    <property type="entry name" value="KR_dom"/>
</dbReference>
<dbReference type="SUPFAM" id="SSF53901">
    <property type="entry name" value="Thiolase-like"/>
    <property type="match status" value="1"/>
</dbReference>
<feature type="domain" description="Ketosynthase family 3 (KS3)" evidence="10">
    <location>
        <begin position="9"/>
        <end position="436"/>
    </location>
</feature>
<dbReference type="OrthoDB" id="329835at2759"/>
<dbReference type="SUPFAM" id="SSF47336">
    <property type="entry name" value="ACP-like"/>
    <property type="match status" value="1"/>
</dbReference>
<keyword evidence="3" id="KW-0808">Transferase</keyword>
<dbReference type="InterPro" id="IPR013217">
    <property type="entry name" value="Methyltransf_12"/>
</dbReference>
<evidence type="ECO:0000256" key="7">
    <source>
        <dbReference type="ARBA" id="ARBA00023315"/>
    </source>
</evidence>
<dbReference type="InterPro" id="IPR016036">
    <property type="entry name" value="Malonyl_transacylase_ACP-bd"/>
</dbReference>
<dbReference type="GO" id="GO:0004312">
    <property type="term" value="F:fatty acid synthase activity"/>
    <property type="evidence" value="ECO:0007669"/>
    <property type="project" value="TreeGrafter"/>
</dbReference>
<dbReference type="InterPro" id="IPR036736">
    <property type="entry name" value="ACP-like_sf"/>
</dbReference>
<dbReference type="InterPro" id="IPR014043">
    <property type="entry name" value="Acyl_transferase_dom"/>
</dbReference>
<dbReference type="Gene3D" id="3.40.47.10">
    <property type="match status" value="1"/>
</dbReference>
<dbReference type="GO" id="GO:0016491">
    <property type="term" value="F:oxidoreductase activity"/>
    <property type="evidence" value="ECO:0007669"/>
    <property type="project" value="UniProtKB-KW"/>
</dbReference>
<dbReference type="Pfam" id="PF16197">
    <property type="entry name" value="KAsynt_C_assoc"/>
    <property type="match status" value="1"/>
</dbReference>
<dbReference type="InterPro" id="IPR049551">
    <property type="entry name" value="PKS_DH_C"/>
</dbReference>
<dbReference type="CDD" id="cd00833">
    <property type="entry name" value="PKS"/>
    <property type="match status" value="1"/>
</dbReference>
<dbReference type="GO" id="GO:0044550">
    <property type="term" value="P:secondary metabolite biosynthetic process"/>
    <property type="evidence" value="ECO:0007669"/>
    <property type="project" value="UniProtKB-ARBA"/>
</dbReference>
<dbReference type="PROSITE" id="PS52004">
    <property type="entry name" value="KS3_2"/>
    <property type="match status" value="1"/>
</dbReference>
<evidence type="ECO:0000256" key="8">
    <source>
        <dbReference type="PROSITE-ProRule" id="PRU01363"/>
    </source>
</evidence>
<dbReference type="Pfam" id="PF21089">
    <property type="entry name" value="PKS_DH_N"/>
    <property type="match status" value="1"/>
</dbReference>
<dbReference type="InterPro" id="IPR016039">
    <property type="entry name" value="Thiolase-like"/>
</dbReference>
<dbReference type="InterPro" id="IPR049552">
    <property type="entry name" value="PKS_DH_N"/>
</dbReference>
<keyword evidence="2" id="KW-0597">Phosphoprotein</keyword>
<evidence type="ECO:0000313" key="13">
    <source>
        <dbReference type="Proteomes" id="UP000054342"/>
    </source>
</evidence>
<dbReference type="SMART" id="SM00827">
    <property type="entry name" value="PKS_AT"/>
    <property type="match status" value="1"/>
</dbReference>
<dbReference type="Pfam" id="PF00109">
    <property type="entry name" value="ketoacyl-synt"/>
    <property type="match status" value="1"/>
</dbReference>
<dbReference type="PROSITE" id="PS52019">
    <property type="entry name" value="PKS_MFAS_DH"/>
    <property type="match status" value="1"/>
</dbReference>
<feature type="domain" description="Carrier" evidence="9">
    <location>
        <begin position="2515"/>
        <end position="2592"/>
    </location>
</feature>
<evidence type="ECO:0000256" key="4">
    <source>
        <dbReference type="ARBA" id="ARBA00022857"/>
    </source>
</evidence>
<dbReference type="InterPro" id="IPR036291">
    <property type="entry name" value="NAD(P)-bd_dom_sf"/>
</dbReference>
<feature type="region of interest" description="C-terminal hotdog fold" evidence="8">
    <location>
        <begin position="1138"/>
        <end position="1292"/>
    </location>
</feature>
<dbReference type="Gene3D" id="1.10.1200.10">
    <property type="entry name" value="ACP-like"/>
    <property type="match status" value="1"/>
</dbReference>
<accession>A0A0D2BMH5</accession>
<dbReference type="PANTHER" id="PTHR43775:SF29">
    <property type="entry name" value="ASPERFURANONE POLYKETIDE SYNTHASE AFOG-RELATED"/>
    <property type="match status" value="1"/>
</dbReference>
<dbReference type="InterPro" id="IPR020841">
    <property type="entry name" value="PKS_Beta-ketoAc_synthase_dom"/>
</dbReference>
<dbReference type="FunFam" id="3.40.50.720:FF:000209">
    <property type="entry name" value="Polyketide synthase Pks12"/>
    <property type="match status" value="1"/>
</dbReference>
<dbReference type="EMBL" id="KN847321">
    <property type="protein sequence ID" value="KIW53736.1"/>
    <property type="molecule type" value="Genomic_DNA"/>
</dbReference>
<evidence type="ECO:0000259" key="9">
    <source>
        <dbReference type="PROSITE" id="PS50075"/>
    </source>
</evidence>
<dbReference type="Pfam" id="PF02801">
    <property type="entry name" value="Ketoacyl-synt_C"/>
    <property type="match status" value="1"/>
</dbReference>
<feature type="active site" description="Proton acceptor; for dehydratase activity" evidence="8">
    <location>
        <position position="1006"/>
    </location>
</feature>
<dbReference type="InterPro" id="IPR020843">
    <property type="entry name" value="ER"/>
</dbReference>
<dbReference type="InterPro" id="IPR018201">
    <property type="entry name" value="Ketoacyl_synth_AS"/>
</dbReference>
<feature type="active site" description="Proton donor; for dehydratase activity" evidence="8">
    <location>
        <position position="1203"/>
    </location>
</feature>
<dbReference type="GO" id="GO:0004315">
    <property type="term" value="F:3-oxoacyl-[acyl-carrier-protein] synthase activity"/>
    <property type="evidence" value="ECO:0007669"/>
    <property type="project" value="InterPro"/>
</dbReference>
<dbReference type="GO" id="GO:1901336">
    <property type="term" value="P:lactone biosynthetic process"/>
    <property type="evidence" value="ECO:0007669"/>
    <property type="project" value="UniProtKB-ARBA"/>
</dbReference>
<dbReference type="SMART" id="SM00822">
    <property type="entry name" value="PKS_KR"/>
    <property type="match status" value="1"/>
</dbReference>
<dbReference type="Pfam" id="PF00698">
    <property type="entry name" value="Acyl_transf_1"/>
    <property type="match status" value="1"/>
</dbReference>
<keyword evidence="5" id="KW-0560">Oxidoreductase</keyword>
<keyword evidence="7" id="KW-0012">Acyltransferase</keyword>
<dbReference type="SUPFAM" id="SSF50129">
    <property type="entry name" value="GroES-like"/>
    <property type="match status" value="1"/>
</dbReference>
<dbReference type="SMART" id="SM00829">
    <property type="entry name" value="PKS_ER"/>
    <property type="match status" value="1"/>
</dbReference>
<dbReference type="InterPro" id="IPR011032">
    <property type="entry name" value="GroES-like_sf"/>
</dbReference>
<dbReference type="Pfam" id="PF08659">
    <property type="entry name" value="KR"/>
    <property type="match status" value="1"/>
</dbReference>
<dbReference type="Pfam" id="PF08242">
    <property type="entry name" value="Methyltransf_12"/>
    <property type="match status" value="1"/>
</dbReference>
<dbReference type="CDD" id="cd02440">
    <property type="entry name" value="AdoMet_MTases"/>
    <property type="match status" value="1"/>
</dbReference>
<evidence type="ECO:0000256" key="5">
    <source>
        <dbReference type="ARBA" id="ARBA00023002"/>
    </source>
</evidence>
<dbReference type="Gene3D" id="3.10.129.110">
    <property type="entry name" value="Polyketide synthase dehydratase"/>
    <property type="match status" value="1"/>
</dbReference>
<dbReference type="CDD" id="cd05195">
    <property type="entry name" value="enoyl_red"/>
    <property type="match status" value="1"/>
</dbReference>
<dbReference type="Pfam" id="PF22621">
    <property type="entry name" value="CurL-like_PKS_C"/>
    <property type="match status" value="1"/>
</dbReference>
<dbReference type="InterPro" id="IPR042104">
    <property type="entry name" value="PKS_dehydratase_sf"/>
</dbReference>
<reference evidence="12 13" key="1">
    <citation type="submission" date="2015-01" db="EMBL/GenBank/DDBJ databases">
        <title>The Genome Sequence of Exophiala xenobiotica CBS118157.</title>
        <authorList>
            <consortium name="The Broad Institute Genomics Platform"/>
            <person name="Cuomo C."/>
            <person name="de Hoog S."/>
            <person name="Gorbushina A."/>
            <person name="Stielow B."/>
            <person name="Teixiera M."/>
            <person name="Abouelleil A."/>
            <person name="Chapman S.B."/>
            <person name="Priest M."/>
            <person name="Young S.K."/>
            <person name="Wortman J."/>
            <person name="Nusbaum C."/>
            <person name="Birren B."/>
        </authorList>
    </citation>
    <scope>NUCLEOTIDE SEQUENCE [LARGE SCALE GENOMIC DNA]</scope>
    <source>
        <strain evidence="12 13">CBS 118157</strain>
    </source>
</reference>
<dbReference type="Gene3D" id="3.30.70.3290">
    <property type="match status" value="1"/>
</dbReference>
<keyword evidence="4" id="KW-0521">NADP</keyword>
<evidence type="ECO:0000259" key="10">
    <source>
        <dbReference type="PROSITE" id="PS52004"/>
    </source>
</evidence>
<dbReference type="PROSITE" id="PS50075">
    <property type="entry name" value="CARRIER"/>
    <property type="match status" value="1"/>
</dbReference>
<evidence type="ECO:0000256" key="3">
    <source>
        <dbReference type="ARBA" id="ARBA00022679"/>
    </source>
</evidence>
<dbReference type="PROSITE" id="PS00606">
    <property type="entry name" value="KS3_1"/>
    <property type="match status" value="1"/>
</dbReference>
<evidence type="ECO:0000256" key="1">
    <source>
        <dbReference type="ARBA" id="ARBA00022450"/>
    </source>
</evidence>
<dbReference type="InterPro" id="IPR013154">
    <property type="entry name" value="ADH-like_N"/>
</dbReference>
<dbReference type="PANTHER" id="PTHR43775">
    <property type="entry name" value="FATTY ACID SYNTHASE"/>
    <property type="match status" value="1"/>
</dbReference>
<dbReference type="Pfam" id="PF14765">
    <property type="entry name" value="PS-DH"/>
    <property type="match status" value="1"/>
</dbReference>
<dbReference type="Gene3D" id="3.90.180.10">
    <property type="entry name" value="Medium-chain alcohol dehydrogenases, catalytic domain"/>
    <property type="match status" value="1"/>
</dbReference>
<dbReference type="SUPFAM" id="SSF55048">
    <property type="entry name" value="Probable ACP-binding domain of malonyl-CoA ACP transacylase"/>
    <property type="match status" value="1"/>
</dbReference>